<keyword evidence="4" id="KW-1185">Reference proteome</keyword>
<proteinExistence type="predicted"/>
<organism evidence="3 4">
    <name type="scientific">Dyella kyungheensis</name>
    <dbReference type="NCBI Taxonomy" id="1242174"/>
    <lineage>
        <taxon>Bacteria</taxon>
        <taxon>Pseudomonadati</taxon>
        <taxon>Pseudomonadota</taxon>
        <taxon>Gammaproteobacteria</taxon>
        <taxon>Lysobacterales</taxon>
        <taxon>Rhodanobacteraceae</taxon>
        <taxon>Dyella</taxon>
    </lineage>
</organism>
<reference evidence="3 4" key="1">
    <citation type="submission" date="2020-10" db="EMBL/GenBank/DDBJ databases">
        <title>Phylogeny of dyella-like bacteria.</title>
        <authorList>
            <person name="Fu J."/>
        </authorList>
    </citation>
    <scope>NUCLEOTIDE SEQUENCE [LARGE SCALE GENOMIC DNA]</scope>
    <source>
        <strain evidence="3 4">THG-B117</strain>
    </source>
</reference>
<evidence type="ECO:0000256" key="2">
    <source>
        <dbReference type="SAM" id="SignalP"/>
    </source>
</evidence>
<evidence type="ECO:0000313" key="4">
    <source>
        <dbReference type="Proteomes" id="UP001430065"/>
    </source>
</evidence>
<keyword evidence="1" id="KW-0812">Transmembrane</keyword>
<comment type="caution">
    <text evidence="3">The sequence shown here is derived from an EMBL/GenBank/DDBJ whole genome shotgun (WGS) entry which is preliminary data.</text>
</comment>
<dbReference type="InterPro" id="IPR025060">
    <property type="entry name" value="DUF3999"/>
</dbReference>
<dbReference type="EMBL" id="JADIKC010000003">
    <property type="protein sequence ID" value="MBM7121360.1"/>
    <property type="molecule type" value="Genomic_DNA"/>
</dbReference>
<accession>A0ABS2JSX8</accession>
<keyword evidence="1" id="KW-0472">Membrane</keyword>
<feature type="signal peptide" evidence="2">
    <location>
        <begin position="1"/>
        <end position="24"/>
    </location>
</feature>
<feature type="transmembrane region" description="Helical" evidence="1">
    <location>
        <begin position="423"/>
        <end position="443"/>
    </location>
</feature>
<dbReference type="RefSeq" id="WP_204635756.1">
    <property type="nucleotide sequence ID" value="NZ_JADIKC010000003.1"/>
</dbReference>
<evidence type="ECO:0000256" key="1">
    <source>
        <dbReference type="SAM" id="Phobius"/>
    </source>
</evidence>
<evidence type="ECO:0000313" key="3">
    <source>
        <dbReference type="EMBL" id="MBM7121360.1"/>
    </source>
</evidence>
<protein>
    <submittedName>
        <fullName evidence="3">DUF3999 family protein</fullName>
    </submittedName>
</protein>
<sequence>MRLDVRWIALAVMLPVAAARADNAADYAYAFALDTKTAGEAYRVVLTPEVYASVKPGADLRDLIVVNALGRPVPFAPLPPSPPTSHPFEASARLLPLPVSAASADSVKVERNTDGGIVISQTDRAAAVQRPDAWLLDAGRAMNLDQLALDPASLSEDFQLRVMVEGSNDLRQWSLLASDLSLTRVHGEEDQVEQLNADVSSNDPYRYYRVRLSDGQVDWSAGHAPIARLTGGYTDAAAEHASQLQWLVAKESGQGAADYDYELPAALPVESVTVALPAANNAARVHVLAQGADASTWTEAATLDLVRAGGKSGEATAAIGVRTIKHLRVHSDTPLAGAPTLRAGWIPPQYVFLAEGSAPYRLLAGSYAARRGDYPVDEALSRLRSQHDETWLPPVAQLGPRVDEAGPSALDAPKVPYDWTKPLLWVVLALGALVVAGMAFSLLRQGREGDRKP</sequence>
<feature type="chain" id="PRO_5047407658" evidence="2">
    <location>
        <begin position="25"/>
        <end position="453"/>
    </location>
</feature>
<dbReference type="Proteomes" id="UP001430065">
    <property type="component" value="Unassembled WGS sequence"/>
</dbReference>
<dbReference type="Pfam" id="PF13163">
    <property type="entry name" value="DUF3999"/>
    <property type="match status" value="1"/>
</dbReference>
<keyword evidence="2" id="KW-0732">Signal</keyword>
<keyword evidence="1" id="KW-1133">Transmembrane helix</keyword>
<name>A0ABS2JSX8_9GAMM</name>
<gene>
    <name evidence="3" type="ORF">ISP20_09360</name>
</gene>